<dbReference type="InterPro" id="IPR002525">
    <property type="entry name" value="Transp_IS110-like_N"/>
</dbReference>
<name>A0A7Y9JJV8_9ACTN</name>
<comment type="caution">
    <text evidence="2">The sequence shown here is derived from an EMBL/GenBank/DDBJ whole genome shotgun (WGS) entry which is preliminary data.</text>
</comment>
<dbReference type="InterPro" id="IPR036291">
    <property type="entry name" value="NAD(P)-bd_dom_sf"/>
</dbReference>
<feature type="domain" description="Transposase IS110-like N-terminal" evidence="1">
    <location>
        <begin position="3"/>
        <end position="87"/>
    </location>
</feature>
<dbReference type="SUPFAM" id="SSF51735">
    <property type="entry name" value="NAD(P)-binding Rossmann-fold domains"/>
    <property type="match status" value="1"/>
</dbReference>
<accession>A0A7Y9JJV8</accession>
<protein>
    <submittedName>
        <fullName evidence="2">Transposase</fullName>
    </submittedName>
</protein>
<dbReference type="GO" id="GO:0006313">
    <property type="term" value="P:DNA transposition"/>
    <property type="evidence" value="ECO:0007669"/>
    <property type="project" value="InterPro"/>
</dbReference>
<keyword evidence="3" id="KW-1185">Reference proteome</keyword>
<sequence length="120" mass="12849">MIDQVWRVLGTEQFPATAVDYAALLAWMRRFGDLLRIGVEGTGAYGAGLARLLADQNVQVVEVDASTARTRRFQGESDSIDALHVAKPHDGPGQGRTPRGVLCMDTSHKGNTSTPGTLAL</sequence>
<dbReference type="Pfam" id="PF01548">
    <property type="entry name" value="DEDD_Tnp_IS110"/>
    <property type="match status" value="1"/>
</dbReference>
<dbReference type="GO" id="GO:0003677">
    <property type="term" value="F:DNA binding"/>
    <property type="evidence" value="ECO:0007669"/>
    <property type="project" value="InterPro"/>
</dbReference>
<evidence type="ECO:0000313" key="3">
    <source>
        <dbReference type="Proteomes" id="UP000529783"/>
    </source>
</evidence>
<dbReference type="AlphaFoldDB" id="A0A7Y9JJV8"/>
<dbReference type="EMBL" id="JACCBA010000001">
    <property type="protein sequence ID" value="NYD51625.1"/>
    <property type="molecule type" value="Genomic_DNA"/>
</dbReference>
<proteinExistence type="predicted"/>
<organism evidence="2 3">
    <name type="scientific">Actinomadura luteofluorescens</name>
    <dbReference type="NCBI Taxonomy" id="46163"/>
    <lineage>
        <taxon>Bacteria</taxon>
        <taxon>Bacillati</taxon>
        <taxon>Actinomycetota</taxon>
        <taxon>Actinomycetes</taxon>
        <taxon>Streptosporangiales</taxon>
        <taxon>Thermomonosporaceae</taxon>
        <taxon>Actinomadura</taxon>
    </lineage>
</organism>
<evidence type="ECO:0000259" key="1">
    <source>
        <dbReference type="Pfam" id="PF01548"/>
    </source>
</evidence>
<dbReference type="Proteomes" id="UP000529783">
    <property type="component" value="Unassembled WGS sequence"/>
</dbReference>
<evidence type="ECO:0000313" key="2">
    <source>
        <dbReference type="EMBL" id="NYD51625.1"/>
    </source>
</evidence>
<dbReference type="GO" id="GO:0004803">
    <property type="term" value="F:transposase activity"/>
    <property type="evidence" value="ECO:0007669"/>
    <property type="project" value="InterPro"/>
</dbReference>
<gene>
    <name evidence="2" type="ORF">BJY14_007608</name>
</gene>
<reference evidence="2 3" key="1">
    <citation type="submission" date="2020-07" db="EMBL/GenBank/DDBJ databases">
        <title>Sequencing the genomes of 1000 actinobacteria strains.</title>
        <authorList>
            <person name="Klenk H.-P."/>
        </authorList>
    </citation>
    <scope>NUCLEOTIDE SEQUENCE [LARGE SCALE GENOMIC DNA]</scope>
    <source>
        <strain evidence="2 3">DSM 40398</strain>
    </source>
</reference>